<dbReference type="AlphaFoldDB" id="A0AAW2BMS1"/>
<sequence>MILICLVATGVAKTAGSIFMVFSGPVLVLAFLSIAYLIIFREAELQERKASTKPTFFLWTFPVIVDGLFGDVSATKLIGIFLFVVLALGLHVTLVGLRSSIRRLMKERLAGIGKMG</sequence>
<protein>
    <submittedName>
        <fullName evidence="2">Uncharacterized protein</fullName>
    </submittedName>
</protein>
<gene>
    <name evidence="2" type="ORF">SO802_032312</name>
</gene>
<reference evidence="2 3" key="1">
    <citation type="submission" date="2024-01" db="EMBL/GenBank/DDBJ databases">
        <title>A telomere-to-telomere, gap-free genome of sweet tea (Lithocarpus litseifolius).</title>
        <authorList>
            <person name="Zhou J."/>
        </authorList>
    </citation>
    <scope>NUCLEOTIDE SEQUENCE [LARGE SCALE GENOMIC DNA]</scope>
    <source>
        <strain evidence="2">Zhou-2022a</strain>
        <tissue evidence="2">Leaf</tissue>
    </source>
</reference>
<evidence type="ECO:0000256" key="1">
    <source>
        <dbReference type="SAM" id="Phobius"/>
    </source>
</evidence>
<name>A0AAW2BMS1_9ROSI</name>
<feature type="transmembrane region" description="Helical" evidence="1">
    <location>
        <begin position="78"/>
        <end position="97"/>
    </location>
</feature>
<accession>A0AAW2BMS1</accession>
<organism evidence="2 3">
    <name type="scientific">Lithocarpus litseifolius</name>
    <dbReference type="NCBI Taxonomy" id="425828"/>
    <lineage>
        <taxon>Eukaryota</taxon>
        <taxon>Viridiplantae</taxon>
        <taxon>Streptophyta</taxon>
        <taxon>Embryophyta</taxon>
        <taxon>Tracheophyta</taxon>
        <taxon>Spermatophyta</taxon>
        <taxon>Magnoliopsida</taxon>
        <taxon>eudicotyledons</taxon>
        <taxon>Gunneridae</taxon>
        <taxon>Pentapetalae</taxon>
        <taxon>rosids</taxon>
        <taxon>fabids</taxon>
        <taxon>Fagales</taxon>
        <taxon>Fagaceae</taxon>
        <taxon>Lithocarpus</taxon>
    </lineage>
</organism>
<keyword evidence="1" id="KW-0812">Transmembrane</keyword>
<keyword evidence="3" id="KW-1185">Reference proteome</keyword>
<dbReference type="EMBL" id="JAZDWU010000011">
    <property type="protein sequence ID" value="KAK9987361.1"/>
    <property type="molecule type" value="Genomic_DNA"/>
</dbReference>
<proteinExistence type="predicted"/>
<feature type="transmembrane region" description="Helical" evidence="1">
    <location>
        <begin position="24"/>
        <end position="43"/>
    </location>
</feature>
<evidence type="ECO:0000313" key="2">
    <source>
        <dbReference type="EMBL" id="KAK9987361.1"/>
    </source>
</evidence>
<keyword evidence="1" id="KW-1133">Transmembrane helix</keyword>
<keyword evidence="1" id="KW-0472">Membrane</keyword>
<dbReference type="Proteomes" id="UP001459277">
    <property type="component" value="Unassembled WGS sequence"/>
</dbReference>
<comment type="caution">
    <text evidence="2">The sequence shown here is derived from an EMBL/GenBank/DDBJ whole genome shotgun (WGS) entry which is preliminary data.</text>
</comment>
<evidence type="ECO:0000313" key="3">
    <source>
        <dbReference type="Proteomes" id="UP001459277"/>
    </source>
</evidence>